<comment type="caution">
    <text evidence="2">The sequence shown here is derived from an EMBL/GenBank/DDBJ whole genome shotgun (WGS) entry which is preliminary data.</text>
</comment>
<dbReference type="NCBIfam" id="TIGR01444">
    <property type="entry name" value="fkbM_fam"/>
    <property type="match status" value="1"/>
</dbReference>
<dbReference type="Gene3D" id="3.40.50.150">
    <property type="entry name" value="Vaccinia Virus protein VP39"/>
    <property type="match status" value="1"/>
</dbReference>
<evidence type="ECO:0000259" key="1">
    <source>
        <dbReference type="Pfam" id="PF05050"/>
    </source>
</evidence>
<dbReference type="SUPFAM" id="SSF53335">
    <property type="entry name" value="S-adenosyl-L-methionine-dependent methyltransferases"/>
    <property type="match status" value="1"/>
</dbReference>
<dbReference type="Proteomes" id="UP001055167">
    <property type="component" value="Unassembled WGS sequence"/>
</dbReference>
<keyword evidence="3" id="KW-1185">Reference proteome</keyword>
<dbReference type="PANTHER" id="PTHR36973">
    <property type="entry name" value="SLL1456 PROTEIN-RELATED"/>
    <property type="match status" value="1"/>
</dbReference>
<evidence type="ECO:0000313" key="2">
    <source>
        <dbReference type="EMBL" id="GJD52176.1"/>
    </source>
</evidence>
<feature type="domain" description="Methyltransferase FkbM" evidence="1">
    <location>
        <begin position="54"/>
        <end position="193"/>
    </location>
</feature>
<reference evidence="2" key="1">
    <citation type="journal article" date="2021" name="Front. Microbiol.">
        <title>Comprehensive Comparative Genomics and Phenotyping of Methylobacterium Species.</title>
        <authorList>
            <person name="Alessa O."/>
            <person name="Ogura Y."/>
            <person name="Fujitani Y."/>
            <person name="Takami H."/>
            <person name="Hayashi T."/>
            <person name="Sahin N."/>
            <person name="Tani A."/>
        </authorList>
    </citation>
    <scope>NUCLEOTIDE SEQUENCE</scope>
    <source>
        <strain evidence="2">KCTC 52305</strain>
    </source>
</reference>
<sequence length="257" mass="28863">MVNHLTRRVRSTLVRQAERITGTHIIPRGSLWAVPEREHLKAFFAHFDVDCVFDVGANEGQFADILRRKVGYRGPILSFEPIPDVAARLRAKAAADDLWFVEEFALADEVGARTFNIMADTQFSSLGNPKHDEVRLFEATNHVAQSITVKLSTVKAMLETYRKRLKFARPYLKMDTQGHDLAVVRGAGDDLRGFVGLQSELAIRKLYDTSVDFRDAITAYERAGFALSALVPNNEGHFPTLVEMDCIMYNTNYAALA</sequence>
<dbReference type="RefSeq" id="WP_128564599.1">
    <property type="nucleotide sequence ID" value="NZ_BPQH01000017.1"/>
</dbReference>
<proteinExistence type="predicted"/>
<name>A0ABQ4R5U3_9HYPH</name>
<dbReference type="InterPro" id="IPR053188">
    <property type="entry name" value="FkbM_Methyltransferase"/>
</dbReference>
<dbReference type="InterPro" id="IPR029063">
    <property type="entry name" value="SAM-dependent_MTases_sf"/>
</dbReference>
<dbReference type="EMBL" id="BPQH01000017">
    <property type="protein sequence ID" value="GJD52176.1"/>
    <property type="molecule type" value="Genomic_DNA"/>
</dbReference>
<dbReference type="PANTHER" id="PTHR36973:SF4">
    <property type="entry name" value="NODULATION PROTEIN"/>
    <property type="match status" value="1"/>
</dbReference>
<protein>
    <recommendedName>
        <fullName evidence="1">Methyltransferase FkbM domain-containing protein</fullName>
    </recommendedName>
</protein>
<dbReference type="InterPro" id="IPR006342">
    <property type="entry name" value="FkbM_mtfrase"/>
</dbReference>
<evidence type="ECO:0000313" key="3">
    <source>
        <dbReference type="Proteomes" id="UP001055167"/>
    </source>
</evidence>
<reference evidence="2" key="2">
    <citation type="submission" date="2021-08" db="EMBL/GenBank/DDBJ databases">
        <authorList>
            <person name="Tani A."/>
            <person name="Ola A."/>
            <person name="Ogura Y."/>
            <person name="Katsura K."/>
            <person name="Hayashi T."/>
        </authorList>
    </citation>
    <scope>NUCLEOTIDE SEQUENCE</scope>
    <source>
        <strain evidence="2">KCTC 52305</strain>
    </source>
</reference>
<gene>
    <name evidence="2" type="ORF">OPKNFCMD_4938</name>
</gene>
<dbReference type="Pfam" id="PF05050">
    <property type="entry name" value="Methyltransf_21"/>
    <property type="match status" value="1"/>
</dbReference>
<accession>A0ABQ4R5U3</accession>
<organism evidence="2 3">
    <name type="scientific">Methylobacterium crusticola</name>
    <dbReference type="NCBI Taxonomy" id="1697972"/>
    <lineage>
        <taxon>Bacteria</taxon>
        <taxon>Pseudomonadati</taxon>
        <taxon>Pseudomonadota</taxon>
        <taxon>Alphaproteobacteria</taxon>
        <taxon>Hyphomicrobiales</taxon>
        <taxon>Methylobacteriaceae</taxon>
        <taxon>Methylobacterium</taxon>
    </lineage>
</organism>